<keyword evidence="3" id="KW-1185">Reference proteome</keyword>
<keyword evidence="1" id="KW-0472">Membrane</keyword>
<accession>A0ABZ2TNE0</accession>
<reference evidence="2 3" key="1">
    <citation type="submission" date="2024-03" db="EMBL/GenBank/DDBJ databases">
        <authorList>
            <person name="Cao K."/>
        </authorList>
    </citation>
    <scope>NUCLEOTIDE SEQUENCE [LARGE SCALE GENOMIC DNA]</scope>
    <source>
        <strain evidence="2 3">MCCC 1K00696</strain>
    </source>
</reference>
<sequence length="235" mass="27990">MKLTQNHIAQLFKFTRKHYVYHYDVQSELVDHLANDIEEIWIENPNLSFEDARDKSFKKFGIFGFMDVVEEKQKQMNKRYWNIILNFAKEWFTLPKIVITITVFLAFFTVLQVKFSEYIFLGTLLILISLEGISAYKIRKKHKEKEIKKEKVFLLEAMLGTTKNTYTGFTFVNLFNIANLTRFDFSHLNIYWLFAISVVLTLLCILFYISNYVLPEKAEQLLIETYPEYKIVNNL</sequence>
<dbReference type="EMBL" id="CP150496">
    <property type="protein sequence ID" value="WYW54641.1"/>
    <property type="molecule type" value="Genomic_DNA"/>
</dbReference>
<protein>
    <submittedName>
        <fullName evidence="2">Uncharacterized protein</fullName>
    </submittedName>
</protein>
<feature type="transmembrane region" description="Helical" evidence="1">
    <location>
        <begin position="118"/>
        <end position="136"/>
    </location>
</feature>
<organism evidence="2 3">
    <name type="scientific">Polaribacter marinaquae</name>
    <dbReference type="NCBI Taxonomy" id="1642819"/>
    <lineage>
        <taxon>Bacteria</taxon>
        <taxon>Pseudomonadati</taxon>
        <taxon>Bacteroidota</taxon>
        <taxon>Flavobacteriia</taxon>
        <taxon>Flavobacteriales</taxon>
        <taxon>Flavobacteriaceae</taxon>
    </lineage>
</organism>
<gene>
    <name evidence="2" type="ORF">WG950_08880</name>
</gene>
<dbReference type="Proteomes" id="UP001491088">
    <property type="component" value="Chromosome"/>
</dbReference>
<evidence type="ECO:0000313" key="3">
    <source>
        <dbReference type="Proteomes" id="UP001491088"/>
    </source>
</evidence>
<keyword evidence="1" id="KW-1133">Transmembrane helix</keyword>
<name>A0ABZ2TNE0_9FLAO</name>
<keyword evidence="1" id="KW-0812">Transmembrane</keyword>
<feature type="transmembrane region" description="Helical" evidence="1">
    <location>
        <begin position="157"/>
        <end position="178"/>
    </location>
</feature>
<evidence type="ECO:0000313" key="2">
    <source>
        <dbReference type="EMBL" id="WYW54641.1"/>
    </source>
</evidence>
<feature type="transmembrane region" description="Helical" evidence="1">
    <location>
        <begin position="190"/>
        <end position="209"/>
    </location>
</feature>
<proteinExistence type="predicted"/>
<feature type="transmembrane region" description="Helical" evidence="1">
    <location>
        <begin position="91"/>
        <end position="112"/>
    </location>
</feature>
<evidence type="ECO:0000256" key="1">
    <source>
        <dbReference type="SAM" id="Phobius"/>
    </source>
</evidence>
<dbReference type="RefSeq" id="WP_340931751.1">
    <property type="nucleotide sequence ID" value="NZ_CP150496.1"/>
</dbReference>